<evidence type="ECO:0008006" key="3">
    <source>
        <dbReference type="Google" id="ProtNLM"/>
    </source>
</evidence>
<keyword evidence="2" id="KW-1185">Reference proteome</keyword>
<evidence type="ECO:0000313" key="1">
    <source>
        <dbReference type="EMBL" id="MDD1150260.1"/>
    </source>
</evidence>
<dbReference type="InterPro" id="IPR029035">
    <property type="entry name" value="DHS-like_NAD/FAD-binding_dom"/>
</dbReference>
<organism evidence="1 2">
    <name type="scientific">Pseudomonas idahonensis</name>
    <dbReference type="NCBI Taxonomy" id="2942628"/>
    <lineage>
        <taxon>Bacteria</taxon>
        <taxon>Pseudomonadati</taxon>
        <taxon>Pseudomonadota</taxon>
        <taxon>Gammaproteobacteria</taxon>
        <taxon>Pseudomonadales</taxon>
        <taxon>Pseudomonadaceae</taxon>
        <taxon>Pseudomonas</taxon>
    </lineage>
</organism>
<dbReference type="Proteomes" id="UP001217610">
    <property type="component" value="Unassembled WGS sequence"/>
</dbReference>
<protein>
    <recommendedName>
        <fullName evidence="3">Deacetylase sirtuin-type domain-containing protein</fullName>
    </recommendedName>
</protein>
<comment type="caution">
    <text evidence="1">The sequence shown here is derived from an EMBL/GenBank/DDBJ whole genome shotgun (WGS) entry which is preliminary data.</text>
</comment>
<dbReference type="SUPFAM" id="SSF52467">
    <property type="entry name" value="DHS-like NAD/FAD-binding domain"/>
    <property type="match status" value="1"/>
</dbReference>
<name>A0ABT5Q8I9_9PSED</name>
<sequence length="346" mass="39388">MAPKDSNEFERGMKARPHVVILGAGATMAAIPNGDKNGRRSSVMSGFLESLDMAEILKEVNLKTTSNNLEDIYSELHSRPECDDVRVELDRRIREYFSVLELPDEPNIYDLLLLSLRKKDLIATFNWDPLLLQAYQRVSKITQSLPDLAFLHGNVLVGYCRQHKCGGYIKARCRECGGVFEDAPLLYPVAQKNYSADPYIQDNWKAIRNKLKKAYLVTVFGYSAPKTDVEAIAILKDAWGYVKNRDLEDFEFIDICDEDVLVSSWDGFVHTHHYQAHKDFFSSSLAKHPRRTTVELFDRTMNCDFTDAFRKFTPGMGWDDIESLVDELVEEENKVPAGGFLVTPSV</sequence>
<evidence type="ECO:0000313" key="2">
    <source>
        <dbReference type="Proteomes" id="UP001217610"/>
    </source>
</evidence>
<dbReference type="RefSeq" id="WP_273923603.1">
    <property type="nucleotide sequence ID" value="NZ_JAMDGR010000014.1"/>
</dbReference>
<dbReference type="EMBL" id="JAMDGR010000014">
    <property type="protein sequence ID" value="MDD1150260.1"/>
    <property type="molecule type" value="Genomic_DNA"/>
</dbReference>
<reference evidence="1 2" key="1">
    <citation type="submission" date="2022-05" db="EMBL/GenBank/DDBJ databases">
        <title>Novel Pseudomonas spp. Isolated from a Rainbow Trout Aquaculture Facility.</title>
        <authorList>
            <person name="Testerman T."/>
            <person name="Graf J."/>
        </authorList>
    </citation>
    <scope>NUCLEOTIDE SEQUENCE [LARGE SCALE GENOMIC DNA]</scope>
    <source>
        <strain evidence="1 2">ID357</strain>
    </source>
</reference>
<accession>A0ABT5Q8I9</accession>
<gene>
    <name evidence="1" type="ORF">M5G25_18395</name>
</gene>
<proteinExistence type="predicted"/>